<evidence type="ECO:0000313" key="12">
    <source>
        <dbReference type="Proteomes" id="UP000294980"/>
    </source>
</evidence>
<evidence type="ECO:0000256" key="4">
    <source>
        <dbReference type="ARBA" id="ARBA00022989"/>
    </source>
</evidence>
<dbReference type="InterPro" id="IPR018704">
    <property type="entry name" value="SecYEG/CpoB_TPR"/>
</dbReference>
<dbReference type="PANTHER" id="PTHR38035">
    <property type="entry name" value="UPF0070 PROTEIN YFGM"/>
    <property type="match status" value="1"/>
</dbReference>
<dbReference type="Gene3D" id="1.25.40.10">
    <property type="entry name" value="Tetratricopeptide repeat domain"/>
    <property type="match status" value="1"/>
</dbReference>
<evidence type="ECO:0000313" key="11">
    <source>
        <dbReference type="EMBL" id="TCO78443.1"/>
    </source>
</evidence>
<dbReference type="SUPFAM" id="SSF48452">
    <property type="entry name" value="TPR-like"/>
    <property type="match status" value="1"/>
</dbReference>
<keyword evidence="2" id="KW-1003">Cell membrane</keyword>
<comment type="similarity">
    <text evidence="7">Belongs to the YfgM family.</text>
</comment>
<evidence type="ECO:0000256" key="7">
    <source>
        <dbReference type="ARBA" id="ARBA00024197"/>
    </source>
</evidence>
<dbReference type="InterPro" id="IPR011990">
    <property type="entry name" value="TPR-like_helical_dom_sf"/>
</dbReference>
<feature type="domain" description="Ancillary SecYEG translocon subunit/Cell division coordinator CpoB TPR" evidence="10">
    <location>
        <begin position="15"/>
        <end position="211"/>
    </location>
</feature>
<dbReference type="GO" id="GO:0005886">
    <property type="term" value="C:plasma membrane"/>
    <property type="evidence" value="ECO:0007669"/>
    <property type="project" value="UniProtKB-SubCell"/>
</dbReference>
<evidence type="ECO:0000259" key="10">
    <source>
        <dbReference type="Pfam" id="PF09976"/>
    </source>
</evidence>
<keyword evidence="3" id="KW-0812">Transmembrane</keyword>
<dbReference type="PIRSF" id="PIRSF006170">
    <property type="entry name" value="YfgM"/>
    <property type="match status" value="1"/>
</dbReference>
<dbReference type="Pfam" id="PF09976">
    <property type="entry name" value="TPR_21"/>
    <property type="match status" value="1"/>
</dbReference>
<name>A0A4R2KX10_9GAMM</name>
<organism evidence="11 12">
    <name type="scientific">Chromatocurvus halotolerans</name>
    <dbReference type="NCBI Taxonomy" id="1132028"/>
    <lineage>
        <taxon>Bacteria</taxon>
        <taxon>Pseudomonadati</taxon>
        <taxon>Pseudomonadota</taxon>
        <taxon>Gammaproteobacteria</taxon>
        <taxon>Cellvibrionales</taxon>
        <taxon>Halieaceae</taxon>
        <taxon>Chromatocurvus</taxon>
    </lineage>
</organism>
<dbReference type="AlphaFoldDB" id="A0A4R2KX10"/>
<evidence type="ECO:0000256" key="5">
    <source>
        <dbReference type="ARBA" id="ARBA00023136"/>
    </source>
</evidence>
<evidence type="ECO:0000256" key="2">
    <source>
        <dbReference type="ARBA" id="ARBA00022475"/>
    </source>
</evidence>
<evidence type="ECO:0000256" key="9">
    <source>
        <dbReference type="SAM" id="MobiDB-lite"/>
    </source>
</evidence>
<keyword evidence="4" id="KW-1133">Transmembrane helix</keyword>
<keyword evidence="12" id="KW-1185">Reference proteome</keyword>
<dbReference type="GO" id="GO:0044877">
    <property type="term" value="F:protein-containing complex binding"/>
    <property type="evidence" value="ECO:0007669"/>
    <property type="project" value="InterPro"/>
</dbReference>
<dbReference type="EMBL" id="SLWX01000001">
    <property type="protein sequence ID" value="TCO78443.1"/>
    <property type="molecule type" value="Genomic_DNA"/>
</dbReference>
<accession>A0A4R2KX10</accession>
<gene>
    <name evidence="11" type="ORF">EV688_101260</name>
</gene>
<dbReference type="InterPro" id="IPR026039">
    <property type="entry name" value="YfgM"/>
</dbReference>
<protein>
    <recommendedName>
        <fullName evidence="8">Ancillary SecYEG translocon subunit</fullName>
    </recommendedName>
</protein>
<evidence type="ECO:0000256" key="6">
    <source>
        <dbReference type="ARBA" id="ARBA00023186"/>
    </source>
</evidence>
<dbReference type="RefSeq" id="WP_117316578.1">
    <property type="nucleotide sequence ID" value="NZ_QQSW01000006.1"/>
</dbReference>
<feature type="region of interest" description="Disordered" evidence="9">
    <location>
        <begin position="199"/>
        <end position="220"/>
    </location>
</feature>
<comment type="caution">
    <text evidence="11">The sequence shown here is derived from an EMBL/GenBank/DDBJ whole genome shotgun (WGS) entry which is preliminary data.</text>
</comment>
<dbReference type="PANTHER" id="PTHR38035:SF1">
    <property type="entry name" value="ANCILLARY SECYEG TRANSLOCON SUBUNIT"/>
    <property type="match status" value="1"/>
</dbReference>
<evidence type="ECO:0000256" key="1">
    <source>
        <dbReference type="ARBA" id="ARBA00004401"/>
    </source>
</evidence>
<dbReference type="Proteomes" id="UP000294980">
    <property type="component" value="Unassembled WGS sequence"/>
</dbReference>
<comment type="subcellular location">
    <subcellularLocation>
        <location evidence="1">Cell membrane</location>
        <topology evidence="1">Single-pass type II membrane protein</topology>
    </subcellularLocation>
</comment>
<evidence type="ECO:0000256" key="3">
    <source>
        <dbReference type="ARBA" id="ARBA00022692"/>
    </source>
</evidence>
<keyword evidence="6" id="KW-0143">Chaperone</keyword>
<dbReference type="OrthoDB" id="9789675at2"/>
<evidence type="ECO:0000256" key="8">
    <source>
        <dbReference type="ARBA" id="ARBA00024235"/>
    </source>
</evidence>
<keyword evidence="5" id="KW-0472">Membrane</keyword>
<proteinExistence type="inferred from homology"/>
<sequence>MESYRTEEEQVEAIKRWWEENGRNLVIAVAVALSLGFGWQAWQSSREEQSQAASSIYQRMLQAMGSEGETDPDNARALAGQLKSDFGSSPYARFAVLHLARMAVEDGDLARAETELRWVVSKADKSSDIHQVAQLRLARVTAAQGKVEQALAILDGGADTAYAGAYALARGDILMAADRPDEARDAYAVAQRSVEGGQLPPVLSQKLEHLNPVAPRGPEQ</sequence>
<reference evidence="11 12" key="1">
    <citation type="submission" date="2019-03" db="EMBL/GenBank/DDBJ databases">
        <title>Genomic Encyclopedia of Type Strains, Phase IV (KMG-IV): sequencing the most valuable type-strain genomes for metagenomic binning, comparative biology and taxonomic classification.</title>
        <authorList>
            <person name="Goeker M."/>
        </authorList>
    </citation>
    <scope>NUCLEOTIDE SEQUENCE [LARGE SCALE GENOMIC DNA]</scope>
    <source>
        <strain evidence="11 12">DSM 23344</strain>
    </source>
</reference>